<dbReference type="InParanoid" id="A0A6P8HBY0"/>
<dbReference type="OrthoDB" id="5947358at2759"/>
<dbReference type="InterPro" id="IPR009057">
    <property type="entry name" value="Homeodomain-like_sf"/>
</dbReference>
<proteinExistence type="predicted"/>
<dbReference type="AlphaFoldDB" id="A0A6P8HBY0"/>
<dbReference type="Proteomes" id="UP000515163">
    <property type="component" value="Unplaced"/>
</dbReference>
<keyword evidence="1" id="KW-1185">Reference proteome</keyword>
<sequence>MDAFRVNRFGRTYRTGVALDQDMRTMIIDRILQEGGDRATGYIPRSLRYFSEELQLSYNTVAKIWRQFCEEFSIDSRPKGGTKWSKLSEDDLELIELLKIEKPSISLAEIITCLDEMDGVDVSMAAVSRAIKQRLPSGPYTRKKITKIASERFTATNIFYTQLFINYLATKDPRRLKFFDESGIKLPDVGTRLYGHSSAGTRCVEVTRKAESPNTTLNMLVSLNGPEYYNLIDGATNTLHFLEFFEEAGNCVNLQFGRPCLQVGDIIVIDNLSAIISKGEKF</sequence>
<reference evidence="2" key="1">
    <citation type="submission" date="2025-08" db="UniProtKB">
        <authorList>
            <consortium name="RefSeq"/>
        </authorList>
    </citation>
    <scope>IDENTIFICATION</scope>
    <source>
        <tissue evidence="2">Tentacle</tissue>
    </source>
</reference>
<dbReference type="RefSeq" id="XP_031552633.1">
    <property type="nucleotide sequence ID" value="XM_031696773.1"/>
</dbReference>
<evidence type="ECO:0000313" key="2">
    <source>
        <dbReference type="RefSeq" id="XP_031552633.1"/>
    </source>
</evidence>
<gene>
    <name evidence="2" type="primary">LOC116289810</name>
</gene>
<dbReference type="KEGG" id="aten:116289810"/>
<accession>A0A6P8HBY0</accession>
<protein>
    <submittedName>
        <fullName evidence="2">Uncharacterized protein LOC116289810</fullName>
    </submittedName>
</protein>
<organism evidence="1 2">
    <name type="scientific">Actinia tenebrosa</name>
    <name type="common">Australian red waratah sea anemone</name>
    <dbReference type="NCBI Taxonomy" id="6105"/>
    <lineage>
        <taxon>Eukaryota</taxon>
        <taxon>Metazoa</taxon>
        <taxon>Cnidaria</taxon>
        <taxon>Anthozoa</taxon>
        <taxon>Hexacorallia</taxon>
        <taxon>Actiniaria</taxon>
        <taxon>Actiniidae</taxon>
        <taxon>Actinia</taxon>
    </lineage>
</organism>
<dbReference type="SUPFAM" id="SSF46689">
    <property type="entry name" value="Homeodomain-like"/>
    <property type="match status" value="1"/>
</dbReference>
<name>A0A6P8HBY0_ACTTE</name>
<dbReference type="GeneID" id="116289810"/>
<evidence type="ECO:0000313" key="1">
    <source>
        <dbReference type="Proteomes" id="UP000515163"/>
    </source>
</evidence>